<evidence type="ECO:0000313" key="3">
    <source>
        <dbReference type="Proteomes" id="UP000287247"/>
    </source>
</evidence>
<dbReference type="AlphaFoldDB" id="A0A401IFV4"/>
<dbReference type="Pfam" id="PF20376">
    <property type="entry name" value="DUF6671"/>
    <property type="match status" value="1"/>
</dbReference>
<reference evidence="3" key="1">
    <citation type="submission" date="2017-05" db="EMBL/GenBank/DDBJ databases">
        <title>Physiological properties and genetic analysis related to exopolysaccharide production of fresh-water unicellular cyanobacterium Aphanothece sacrum, Suizenji Nori, that has been cultured as a food source in Japan.</title>
        <authorList>
            <person name="Kanesaki Y."/>
            <person name="Yoshikawa S."/>
            <person name="Ohki K."/>
        </authorList>
    </citation>
    <scope>NUCLEOTIDE SEQUENCE [LARGE SCALE GENOMIC DNA]</scope>
    <source>
        <strain evidence="3">FPU1</strain>
    </source>
</reference>
<proteinExistence type="predicted"/>
<organism evidence="2 3">
    <name type="scientific">Aphanothece sacrum FPU1</name>
    <dbReference type="NCBI Taxonomy" id="1920663"/>
    <lineage>
        <taxon>Bacteria</taxon>
        <taxon>Bacillati</taxon>
        <taxon>Cyanobacteriota</taxon>
        <taxon>Cyanophyceae</taxon>
        <taxon>Oscillatoriophycideae</taxon>
        <taxon>Chroococcales</taxon>
        <taxon>Aphanothecaceae</taxon>
        <taxon>Aphanothece</taxon>
    </lineage>
</organism>
<name>A0A401IFV4_APHSA</name>
<dbReference type="Proteomes" id="UP000287247">
    <property type="component" value="Unassembled WGS sequence"/>
</dbReference>
<feature type="domain" description="DUF6671" evidence="1">
    <location>
        <begin position="76"/>
        <end position="296"/>
    </location>
</feature>
<evidence type="ECO:0000259" key="1">
    <source>
        <dbReference type="Pfam" id="PF20376"/>
    </source>
</evidence>
<dbReference type="EMBL" id="BDQK01000006">
    <property type="protein sequence ID" value="GBF80177.1"/>
    <property type="molecule type" value="Genomic_DNA"/>
</dbReference>
<evidence type="ECO:0000313" key="2">
    <source>
        <dbReference type="EMBL" id="GBF80177.1"/>
    </source>
</evidence>
<gene>
    <name evidence="2" type="ORF">AsFPU1_1578</name>
</gene>
<protein>
    <recommendedName>
        <fullName evidence="1">DUF6671 domain-containing protein</fullName>
    </recommendedName>
</protein>
<accession>A0A401IFV4</accession>
<dbReference type="InterPro" id="IPR046612">
    <property type="entry name" value="DUF6671"/>
</dbReference>
<sequence length="296" mass="33477">MIEDCYMLSNSIKSWFANRNLVIATMHKKEQVIMPLVEAELGVNCITIPDFNTDQFGTFTRDINRRGTQIEAARKKAQTALEITGETLAIASEGSFMSHPAFPFVSCDREIVLLLDQKHDLEIIGQEISTETNHTHQSIKTLDEALNFAEKTKFPDHGLVVMLSPKSIDKNYIYKGINTENKLIETVEKCLKQSNNGTIHIETDMRAMFNPTRMKVIEKATQNLIKTIYQQCPQCYYPGFDVIKRQSGLPCGLCGLATDSILLDIYQCQQCNFSQEKKFPTGIETADPSQCQYCNP</sequence>
<keyword evidence="3" id="KW-1185">Reference proteome</keyword>
<comment type="caution">
    <text evidence="2">The sequence shown here is derived from an EMBL/GenBank/DDBJ whole genome shotgun (WGS) entry which is preliminary data.</text>
</comment>